<dbReference type="FunFam" id="3.40.630.30:FF:000037">
    <property type="entry name" value="N-alpha-acetyltransferase daf-31-like"/>
    <property type="match status" value="1"/>
</dbReference>
<keyword evidence="6" id="KW-1185">Reference proteome</keyword>
<evidence type="ECO:0000256" key="3">
    <source>
        <dbReference type="ARBA" id="ARBA00025786"/>
    </source>
</evidence>
<feature type="domain" description="N-acetyltransferase" evidence="4">
    <location>
        <begin position="100"/>
        <end position="252"/>
    </location>
</feature>
<dbReference type="GO" id="GO:1990190">
    <property type="term" value="F:protein-N-terminal-glutamate acetyltransferase activity"/>
    <property type="evidence" value="ECO:0007669"/>
    <property type="project" value="TreeGrafter"/>
</dbReference>
<organism evidence="5 6">
    <name type="scientific">Bondarzewia mesenterica</name>
    <dbReference type="NCBI Taxonomy" id="1095465"/>
    <lineage>
        <taxon>Eukaryota</taxon>
        <taxon>Fungi</taxon>
        <taxon>Dikarya</taxon>
        <taxon>Basidiomycota</taxon>
        <taxon>Agaricomycotina</taxon>
        <taxon>Agaricomycetes</taxon>
        <taxon>Russulales</taxon>
        <taxon>Bondarzewiaceae</taxon>
        <taxon>Bondarzewia</taxon>
    </lineage>
</organism>
<protein>
    <recommendedName>
        <fullName evidence="4">N-acetyltransferase domain-containing protein</fullName>
    </recommendedName>
</protein>
<dbReference type="PANTHER" id="PTHR23091">
    <property type="entry name" value="N-TERMINAL ACETYLTRANSFERASE"/>
    <property type="match status" value="1"/>
</dbReference>
<dbReference type="OrthoDB" id="25586at2759"/>
<dbReference type="Pfam" id="PF00583">
    <property type="entry name" value="Acetyltransf_1"/>
    <property type="match status" value="1"/>
</dbReference>
<reference evidence="5 6" key="1">
    <citation type="submission" date="2019-02" db="EMBL/GenBank/DDBJ databases">
        <title>Genome sequencing of the rare red list fungi Bondarzewia mesenterica.</title>
        <authorList>
            <person name="Buettner E."/>
            <person name="Kellner H."/>
        </authorList>
    </citation>
    <scope>NUCLEOTIDE SEQUENCE [LARGE SCALE GENOMIC DNA]</scope>
    <source>
        <strain evidence="5 6">DSM 108281</strain>
    </source>
</reference>
<proteinExistence type="inferred from homology"/>
<dbReference type="AlphaFoldDB" id="A0A4S4L0J9"/>
<keyword evidence="2" id="KW-0012">Acyltransferase</keyword>
<dbReference type="GO" id="GO:0031415">
    <property type="term" value="C:NatA complex"/>
    <property type="evidence" value="ECO:0007669"/>
    <property type="project" value="InterPro"/>
</dbReference>
<keyword evidence="1" id="KW-0808">Transferase</keyword>
<evidence type="ECO:0000313" key="6">
    <source>
        <dbReference type="Proteomes" id="UP000310158"/>
    </source>
</evidence>
<evidence type="ECO:0000313" key="5">
    <source>
        <dbReference type="EMBL" id="THH04038.1"/>
    </source>
</evidence>
<dbReference type="InterPro" id="IPR016181">
    <property type="entry name" value="Acyl_CoA_acyltransferase"/>
</dbReference>
<dbReference type="InterPro" id="IPR045047">
    <property type="entry name" value="Ard1-like"/>
</dbReference>
<dbReference type="PANTHER" id="PTHR23091:SF4">
    <property type="entry name" value="N-TERMINAL AMINO-ACID N(ALPHA)-ACETYLTRANSFERASE NATA"/>
    <property type="match status" value="1"/>
</dbReference>
<evidence type="ECO:0000256" key="1">
    <source>
        <dbReference type="ARBA" id="ARBA00022679"/>
    </source>
</evidence>
<name>A0A4S4L0J9_9AGAM</name>
<dbReference type="CDD" id="cd04301">
    <property type="entry name" value="NAT_SF"/>
    <property type="match status" value="1"/>
</dbReference>
<dbReference type="InterPro" id="IPR000182">
    <property type="entry name" value="GNAT_dom"/>
</dbReference>
<comment type="caution">
    <text evidence="5">The sequence shown here is derived from an EMBL/GenBank/DDBJ whole genome shotgun (WGS) entry which is preliminary data.</text>
</comment>
<sequence length="252" mass="27882">MGGTGGCFKYNALLSATVDSVETRSEHHLQTSGGVFKTAESDVDDQCCRTRLSSHRCKAGKTAVACTPNDDPVGASCLIPPDLSSSLIPLASQTYSYCTMNIRPARVEDLMGMQACNLQNLPENYTMKYYLYHAMTWPSLSYVAEDEKGRIVGYILAKMEEDVGPEDQPHGHVTSISVLRSYRRLGLAKKLMIQSQEAMATIYKAAYVSLHVRKSNRAALSLYRDSLGFTVKDIEKKYYADGEDAYAMQLSL</sequence>
<evidence type="ECO:0000256" key="2">
    <source>
        <dbReference type="ARBA" id="ARBA00023315"/>
    </source>
</evidence>
<gene>
    <name evidence="5" type="ORF">EW146_g10284</name>
</gene>
<dbReference type="SUPFAM" id="SSF55729">
    <property type="entry name" value="Acyl-CoA N-acyltransferases (Nat)"/>
    <property type="match status" value="1"/>
</dbReference>
<dbReference type="EMBL" id="SGPL01001229">
    <property type="protein sequence ID" value="THH04038.1"/>
    <property type="molecule type" value="Genomic_DNA"/>
</dbReference>
<dbReference type="Gene3D" id="3.40.630.30">
    <property type="match status" value="1"/>
</dbReference>
<comment type="similarity">
    <text evidence="3">Belongs to the acetyltransferase family. ARD1 subfamily.</text>
</comment>
<evidence type="ECO:0000259" key="4">
    <source>
        <dbReference type="PROSITE" id="PS51186"/>
    </source>
</evidence>
<dbReference type="PROSITE" id="PS51186">
    <property type="entry name" value="GNAT"/>
    <property type="match status" value="1"/>
</dbReference>
<dbReference type="Proteomes" id="UP000310158">
    <property type="component" value="Unassembled WGS sequence"/>
</dbReference>
<accession>A0A4S4L0J9</accession>
<dbReference type="GO" id="GO:1990189">
    <property type="term" value="F:protein N-terminal-serine acetyltransferase activity"/>
    <property type="evidence" value="ECO:0007669"/>
    <property type="project" value="TreeGrafter"/>
</dbReference>